<dbReference type="OMA" id="TRTHYNQ"/>
<dbReference type="InParanoid" id="D8Q0G9"/>
<proteinExistence type="predicted"/>
<dbReference type="KEGG" id="scm:SCHCO_02535485"/>
<accession>D8Q0G9</accession>
<reference evidence="2 3" key="1">
    <citation type="journal article" date="2010" name="Nat. Biotechnol.">
        <title>Genome sequence of the model mushroom Schizophyllum commune.</title>
        <authorList>
            <person name="Ohm R.A."/>
            <person name="de Jong J.F."/>
            <person name="Lugones L.G."/>
            <person name="Aerts A."/>
            <person name="Kothe E."/>
            <person name="Stajich J.E."/>
            <person name="de Vries R.P."/>
            <person name="Record E."/>
            <person name="Levasseur A."/>
            <person name="Baker S.E."/>
            <person name="Bartholomew K.A."/>
            <person name="Coutinho P.M."/>
            <person name="Erdmann S."/>
            <person name="Fowler T.J."/>
            <person name="Gathman A.C."/>
            <person name="Lombard V."/>
            <person name="Henrissat B."/>
            <person name="Knabe N."/>
            <person name="Kuees U."/>
            <person name="Lilly W.W."/>
            <person name="Lindquist E."/>
            <person name="Lucas S."/>
            <person name="Magnuson J.K."/>
            <person name="Piumi F."/>
            <person name="Raudaskoski M."/>
            <person name="Salamov A."/>
            <person name="Schmutz J."/>
            <person name="Schwarze F.W.M.R."/>
            <person name="vanKuyk P.A."/>
            <person name="Horton J.S."/>
            <person name="Grigoriev I.V."/>
            <person name="Woesten H.A.B."/>
        </authorList>
    </citation>
    <scope>NUCLEOTIDE SEQUENCE [LARGE SCALE GENOMIC DNA]</scope>
    <source>
        <strain evidence="3">H4-8 / FGSC 9210</strain>
    </source>
</reference>
<evidence type="ECO:0000313" key="3">
    <source>
        <dbReference type="Proteomes" id="UP000007431"/>
    </source>
</evidence>
<dbReference type="AlphaFoldDB" id="D8Q0G9"/>
<sequence length="330" mass="37287">MADVDLIDSSDEHSDIDDRDEEEDDGPVIDWVAQRQLENVVRALLRSVAKRGLHGEAAVRGLLNDISASEIRSIALRLRHYYDSPASLLHAGMSAILQAALDIRSPDIIQLLLEHRTPTSKLLYSPSDIDWARGQPCYRGLVAGLTDRYALSNNDLKDVFAVLSRLGLGEVGIVLDILDLAQFWYCTSAERADYVKVRKDDQLVYLALQVPNTPVRAVTFITESRDQGWSSFPRRYGTYRRCRSWFEAGIEGSDARLFVQANIHASPHCQRHVTTFDLAAPKTQRWMSSLQPGKELQLIARAVEYGWENNVYEAEIRIYSQLTLGKLDEI</sequence>
<dbReference type="GeneID" id="9595363"/>
<gene>
    <name evidence="2" type="ORF">SCHCODRAFT_256810</name>
</gene>
<dbReference type="RefSeq" id="XP_003033255.1">
    <property type="nucleotide sequence ID" value="XM_003033209.1"/>
</dbReference>
<dbReference type="VEuPathDB" id="FungiDB:SCHCODRAFT_02535485"/>
<dbReference type="Proteomes" id="UP000007431">
    <property type="component" value="Unassembled WGS sequence"/>
</dbReference>
<keyword evidence="3" id="KW-1185">Reference proteome</keyword>
<name>D8Q0G9_SCHCM</name>
<evidence type="ECO:0000256" key="1">
    <source>
        <dbReference type="SAM" id="MobiDB-lite"/>
    </source>
</evidence>
<dbReference type="eggNOG" id="ENOG502SCBF">
    <property type="taxonomic scope" value="Eukaryota"/>
</dbReference>
<dbReference type="OrthoDB" id="7464126at2759"/>
<organism evidence="3">
    <name type="scientific">Schizophyllum commune (strain H4-8 / FGSC 9210)</name>
    <name type="common">Split gill fungus</name>
    <dbReference type="NCBI Taxonomy" id="578458"/>
    <lineage>
        <taxon>Eukaryota</taxon>
        <taxon>Fungi</taxon>
        <taxon>Dikarya</taxon>
        <taxon>Basidiomycota</taxon>
        <taxon>Agaricomycotina</taxon>
        <taxon>Agaricomycetes</taxon>
        <taxon>Agaricomycetidae</taxon>
        <taxon>Agaricales</taxon>
        <taxon>Schizophyllaceae</taxon>
        <taxon>Schizophyllum</taxon>
    </lineage>
</organism>
<feature type="region of interest" description="Disordered" evidence="1">
    <location>
        <begin position="1"/>
        <end position="25"/>
    </location>
</feature>
<dbReference type="HOGENOM" id="CLU_842378_0_0_1"/>
<protein>
    <submittedName>
        <fullName evidence="2">Uncharacterized protein</fullName>
    </submittedName>
</protein>
<evidence type="ECO:0000313" key="2">
    <source>
        <dbReference type="EMBL" id="EFI98352.1"/>
    </source>
</evidence>
<dbReference type="EMBL" id="GL377305">
    <property type="protein sequence ID" value="EFI98352.1"/>
    <property type="molecule type" value="Genomic_DNA"/>
</dbReference>